<sequence>MTEDIAQTIGPILVLDDLPAGRMALAALFIAPKGAEPGPIRVDGTDHAPEPLARYDRATVWRVRFSLPLDRASSYTWNGVDFPVASNMTGDLRLGYVSCNGEEIGDMDRADSERNVMWARLQAQHEAAPLGLLLHGGDQVYADEVTRGHPLTDDWPEDFAQHPTPAQVADLRHHLRERFLGRYARLYRAPQFAYLAARVPSLMQWDDHDICDGWGSLRRSATESTVGETLFSEAREAFLTFQQATTDGALSTRFADPKGQHLDWTVRVPGLRIIAPDLRGERTRRRVMGPGGWAAMEAETRRTEPGHTFLMSSVPLLGPRLSILETIMVLIPSMQKYEDDLRDQWQSRTHREEWRRMLRMVREMALQEGHEITALSGEIHLATRAEMTLGPHSTLDQLVASGVAHRAPPKAWARFLGALARLGESPIRVKPLPGQRPLYTAERNYLLLERAAGTWSARWDLENGGMTPPLAL</sequence>
<evidence type="ECO:0000313" key="3">
    <source>
        <dbReference type="Proteomes" id="UP000596387"/>
    </source>
</evidence>
<organism evidence="2 3">
    <name type="scientific">Ponticoccus alexandrii</name>
    <dbReference type="NCBI Taxonomy" id="1943633"/>
    <lineage>
        <taxon>Bacteria</taxon>
        <taxon>Pseudomonadati</taxon>
        <taxon>Pseudomonadota</taxon>
        <taxon>Alphaproteobacteria</taxon>
        <taxon>Rhodobacterales</taxon>
        <taxon>Roseobacteraceae</taxon>
        <taxon>Ponticoccus</taxon>
    </lineage>
</organism>
<dbReference type="RefSeq" id="WP_023851121.1">
    <property type="nucleotide sequence ID" value="NZ_CP047166.1"/>
</dbReference>
<dbReference type="PANTHER" id="PTHR46689:SF1">
    <property type="entry name" value="PHOD-LIKE PHOSPHATASE DOMAIN-CONTAINING PROTEIN"/>
    <property type="match status" value="1"/>
</dbReference>
<gene>
    <name evidence="2" type="ORF">GQA70_17505</name>
</gene>
<dbReference type="Pfam" id="PF19050">
    <property type="entry name" value="PhoD_2"/>
    <property type="match status" value="1"/>
</dbReference>
<keyword evidence="3" id="KW-1185">Reference proteome</keyword>
<dbReference type="InterPro" id="IPR038607">
    <property type="entry name" value="PhoD-like_sf"/>
</dbReference>
<feature type="domain" description="PhoD-like phosphatase" evidence="1">
    <location>
        <begin position="114"/>
        <end position="330"/>
    </location>
</feature>
<dbReference type="InterPro" id="IPR029052">
    <property type="entry name" value="Metallo-depent_PP-like"/>
</dbReference>
<dbReference type="InterPro" id="IPR043904">
    <property type="entry name" value="PhoD_2-like"/>
</dbReference>
<dbReference type="Gene3D" id="3.60.21.70">
    <property type="entry name" value="PhoD-like phosphatase"/>
    <property type="match status" value="1"/>
</dbReference>
<protein>
    <submittedName>
        <fullName evidence="2">Alkaline phosphatase family protein</fullName>
    </submittedName>
</protein>
<proteinExistence type="predicted"/>
<reference evidence="2 3" key="1">
    <citation type="submission" date="2019-12" db="EMBL/GenBank/DDBJ databases">
        <title>Complete Genome Sequence of a Quorum-Sensing Bacterium,Rhodobacteraceae bacterium C31, Isolated from a marine microalgae symbiotic bacteria.</title>
        <authorList>
            <person name="Zhang Y."/>
        </authorList>
    </citation>
    <scope>NUCLEOTIDE SEQUENCE [LARGE SCALE GENOMIC DNA]</scope>
    <source>
        <strain evidence="2 3">C31</strain>
    </source>
</reference>
<dbReference type="Proteomes" id="UP000596387">
    <property type="component" value="Chromosome"/>
</dbReference>
<evidence type="ECO:0000259" key="1">
    <source>
        <dbReference type="Pfam" id="PF19050"/>
    </source>
</evidence>
<evidence type="ECO:0000313" key="2">
    <source>
        <dbReference type="EMBL" id="QRF67942.1"/>
    </source>
</evidence>
<dbReference type="SUPFAM" id="SSF56300">
    <property type="entry name" value="Metallo-dependent phosphatases"/>
    <property type="match status" value="1"/>
</dbReference>
<name>A0ABX7FDM7_9RHOB</name>
<dbReference type="PANTHER" id="PTHR46689">
    <property type="entry name" value="MEMBRANE PROTEIN, PUTATIVE-RELATED"/>
    <property type="match status" value="1"/>
</dbReference>
<accession>A0ABX7FDM7</accession>
<dbReference type="EMBL" id="CP047166">
    <property type="protein sequence ID" value="QRF67942.1"/>
    <property type="molecule type" value="Genomic_DNA"/>
</dbReference>